<evidence type="ECO:0000256" key="1">
    <source>
        <dbReference type="SAM" id="MobiDB-lite"/>
    </source>
</evidence>
<feature type="compositionally biased region" description="Polar residues" evidence="1">
    <location>
        <begin position="85"/>
        <end position="94"/>
    </location>
</feature>
<feature type="compositionally biased region" description="Low complexity" evidence="1">
    <location>
        <begin position="37"/>
        <end position="68"/>
    </location>
</feature>
<gene>
    <name evidence="2" type="primary">LOC107797117</name>
</gene>
<feature type="compositionally biased region" description="Polar residues" evidence="1">
    <location>
        <begin position="102"/>
        <end position="114"/>
    </location>
</feature>
<dbReference type="KEGG" id="nta:107797117"/>
<organism evidence="2">
    <name type="scientific">Nicotiana tabacum</name>
    <name type="common">Common tobacco</name>
    <dbReference type="NCBI Taxonomy" id="4097"/>
    <lineage>
        <taxon>Eukaryota</taxon>
        <taxon>Viridiplantae</taxon>
        <taxon>Streptophyta</taxon>
        <taxon>Embryophyta</taxon>
        <taxon>Tracheophyta</taxon>
        <taxon>Spermatophyta</taxon>
        <taxon>Magnoliopsida</taxon>
        <taxon>eudicotyledons</taxon>
        <taxon>Gunneridae</taxon>
        <taxon>Pentapetalae</taxon>
        <taxon>asterids</taxon>
        <taxon>lamiids</taxon>
        <taxon>Solanales</taxon>
        <taxon>Solanaceae</taxon>
        <taxon>Nicotianoideae</taxon>
        <taxon>Nicotianeae</taxon>
        <taxon>Nicotiana</taxon>
    </lineage>
</organism>
<feature type="region of interest" description="Disordered" evidence="1">
    <location>
        <begin position="1"/>
        <end position="114"/>
    </location>
</feature>
<feature type="compositionally biased region" description="Polar residues" evidence="1">
    <location>
        <begin position="21"/>
        <end position="30"/>
    </location>
</feature>
<proteinExistence type="predicted"/>
<dbReference type="OrthoDB" id="10345031at2759"/>
<name>A0A1S4AGB8_TOBAC</name>
<dbReference type="PaxDb" id="4097-A0A1S4AGB8"/>
<sequence>MMIDDDRESSEEGASLHGRPPSSTQQTAQFVDTMFVAAASHPSTPSASSPSSPTLSPTTSTSSSSAASVRKEDVSIPQSPVHGNMGQNYASSSEDPQRRRSVTLSISTRCNLLS</sequence>
<evidence type="ECO:0000313" key="2">
    <source>
        <dbReference type="RefSeq" id="XP_016475468.1"/>
    </source>
</evidence>
<dbReference type="AlphaFoldDB" id="A0A1S4AGB8"/>
<feature type="compositionally biased region" description="Acidic residues" evidence="1">
    <location>
        <begin position="1"/>
        <end position="11"/>
    </location>
</feature>
<protein>
    <submittedName>
        <fullName evidence="2">Uncharacterized protein</fullName>
    </submittedName>
</protein>
<dbReference type="RefSeq" id="XP_016475468.1">
    <property type="nucleotide sequence ID" value="XM_016619982.1"/>
</dbReference>
<reference evidence="2" key="1">
    <citation type="submission" date="2025-08" db="UniProtKB">
        <authorList>
            <consortium name="RefSeq"/>
        </authorList>
    </citation>
    <scope>IDENTIFICATION</scope>
</reference>
<accession>A0A1S4AGB8</accession>